<protein>
    <submittedName>
        <fullName evidence="2">Uncharacterized protein</fullName>
    </submittedName>
</protein>
<keyword evidence="1" id="KW-0812">Transmembrane</keyword>
<name>A0A7M1XJX5_9SPIR</name>
<reference evidence="2 3" key="1">
    <citation type="submission" date="2018-08" db="EMBL/GenBank/DDBJ databases">
        <title>The first complete genome of Treponema rectale (CHPAT), a commensal spirochete of the bovine rectum.</title>
        <authorList>
            <person name="Staton G.J."/>
            <person name="Clegg S.R."/>
            <person name="Carter S.D."/>
            <person name="Radford A.D."/>
            <person name="Darby A."/>
            <person name="Hall N."/>
            <person name="Birtles R.J."/>
            <person name="Evans N.J."/>
        </authorList>
    </citation>
    <scope>NUCLEOTIDE SEQUENCE [LARGE SCALE GENOMIC DNA]</scope>
    <source>
        <strain evidence="2 3">CHPA</strain>
    </source>
</reference>
<gene>
    <name evidence="2" type="ORF">DYE49_04465</name>
</gene>
<dbReference type="AlphaFoldDB" id="A0A7M1XJX5"/>
<feature type="transmembrane region" description="Helical" evidence="1">
    <location>
        <begin position="34"/>
        <end position="53"/>
    </location>
</feature>
<keyword evidence="1" id="KW-0472">Membrane</keyword>
<proteinExistence type="predicted"/>
<organism evidence="2 3">
    <name type="scientific">Treponema rectale</name>
    <dbReference type="NCBI Taxonomy" id="744512"/>
    <lineage>
        <taxon>Bacteria</taxon>
        <taxon>Pseudomonadati</taxon>
        <taxon>Spirochaetota</taxon>
        <taxon>Spirochaetia</taxon>
        <taxon>Spirochaetales</taxon>
        <taxon>Treponemataceae</taxon>
        <taxon>Treponema</taxon>
    </lineage>
</organism>
<accession>A0A7M1XJX5</accession>
<sequence length="315" mass="36074">MDQDNNCIDTTTNTFETMANMMSSHSLKKTIKNVFSLLVIVLVISLISLYFSLPVFQAKEMSLTGFVNFKKEEVIKMASLDGYHPNLFLNPSKAKENVLEESKGLILDCEFSSNGFVASGKIVEDYPVCKCADEVYFASGKLSEDIYQSVNELKLSEDDKYRLRLSYQNEMKENLPLLHFPTGTEASKENCKIASKRLQGVSLSSLGYIDGIQFINEQGDVNWDNVASAILLYKGEYYQLDKLRSELFSKYFAENFLTLALDQMYYFTHKSPDYPKTTFSYQDDDKVIETYYFYASYNDKKGSVLIHEKSEREAK</sequence>
<evidence type="ECO:0000313" key="2">
    <source>
        <dbReference type="EMBL" id="QOS39757.1"/>
    </source>
</evidence>
<dbReference type="EMBL" id="CP031517">
    <property type="protein sequence ID" value="QOS39757.1"/>
    <property type="molecule type" value="Genomic_DNA"/>
</dbReference>
<evidence type="ECO:0000256" key="1">
    <source>
        <dbReference type="SAM" id="Phobius"/>
    </source>
</evidence>
<keyword evidence="1" id="KW-1133">Transmembrane helix</keyword>
<dbReference type="KEGG" id="trc:DYE49_04465"/>
<dbReference type="Proteomes" id="UP000593591">
    <property type="component" value="Chromosome"/>
</dbReference>
<evidence type="ECO:0000313" key="3">
    <source>
        <dbReference type="Proteomes" id="UP000593591"/>
    </source>
</evidence>